<comment type="caution">
    <text evidence="6">The sequence shown here is derived from an EMBL/GenBank/DDBJ whole genome shotgun (WGS) entry which is preliminary data.</text>
</comment>
<evidence type="ECO:0000256" key="3">
    <source>
        <dbReference type="ARBA" id="ARBA00022797"/>
    </source>
</evidence>
<organism evidence="6 7">
    <name type="scientific">Paraglaciecola agarilytica NO2</name>
    <dbReference type="NCBI Taxonomy" id="1125747"/>
    <lineage>
        <taxon>Bacteria</taxon>
        <taxon>Pseudomonadati</taxon>
        <taxon>Pseudomonadota</taxon>
        <taxon>Gammaproteobacteria</taxon>
        <taxon>Alteromonadales</taxon>
        <taxon>Alteromonadaceae</taxon>
        <taxon>Paraglaciecola</taxon>
    </lineage>
</organism>
<evidence type="ECO:0000313" key="6">
    <source>
        <dbReference type="EMBL" id="GAC05709.1"/>
    </source>
</evidence>
<comment type="pathway">
    <text evidence="1">Aromatic compound metabolism.</text>
</comment>
<dbReference type="EMBL" id="BAEK01000043">
    <property type="protein sequence ID" value="GAC05709.1"/>
    <property type="molecule type" value="Genomic_DNA"/>
</dbReference>
<dbReference type="InterPro" id="IPR000391">
    <property type="entry name" value="Rng_hydr_dOase-bsu"/>
</dbReference>
<dbReference type="InterPro" id="IPR032710">
    <property type="entry name" value="NTF2-like_dom_sf"/>
</dbReference>
<comment type="similarity">
    <text evidence="2">Belongs to the bacterial ring-hydroxylating dioxygenase beta subunit family.</text>
</comment>
<protein>
    <submittedName>
        <fullName evidence="6">Anthranilate dioxygenase small subunit</fullName>
    </submittedName>
</protein>
<evidence type="ECO:0000256" key="2">
    <source>
        <dbReference type="ARBA" id="ARBA00009570"/>
    </source>
</evidence>
<keyword evidence="4 6" id="KW-0223">Dioxygenase</keyword>
<dbReference type="Pfam" id="PF00866">
    <property type="entry name" value="Ring_hydroxyl_B"/>
    <property type="match status" value="1"/>
</dbReference>
<evidence type="ECO:0000256" key="5">
    <source>
        <dbReference type="ARBA" id="ARBA00023002"/>
    </source>
</evidence>
<gene>
    <name evidence="6" type="ORF">GAGA_2870</name>
</gene>
<dbReference type="Gene3D" id="3.10.450.50">
    <property type="match status" value="1"/>
</dbReference>
<keyword evidence="5" id="KW-0560">Oxidoreductase</keyword>
<reference evidence="6 7" key="1">
    <citation type="journal article" date="2014" name="Environ. Microbiol.">
        <title>Comparative genomics of the marine bacterial genus Glaciecola reveals the high degree of genomic diversity and genomic characteristic for cold adaptation.</title>
        <authorList>
            <person name="Qin Q.L."/>
            <person name="Xie B.B."/>
            <person name="Yu Y."/>
            <person name="Shu Y.L."/>
            <person name="Rong J.C."/>
            <person name="Zhang Y.J."/>
            <person name="Zhao D.L."/>
            <person name="Chen X.L."/>
            <person name="Zhang X.Y."/>
            <person name="Chen B."/>
            <person name="Zhou B.C."/>
            <person name="Zhang Y.Z."/>
        </authorList>
    </citation>
    <scope>NUCLEOTIDE SEQUENCE [LARGE SCALE GENOMIC DNA]</scope>
    <source>
        <strain evidence="6 7">NO2</strain>
    </source>
</reference>
<evidence type="ECO:0000256" key="4">
    <source>
        <dbReference type="ARBA" id="ARBA00022964"/>
    </source>
</evidence>
<dbReference type="Proteomes" id="UP000008372">
    <property type="component" value="Unassembled WGS sequence"/>
</dbReference>
<name>A0ABQ0I8K3_9ALTE</name>
<proteinExistence type="inferred from homology"/>
<keyword evidence="7" id="KW-1185">Reference proteome</keyword>
<evidence type="ECO:0000313" key="7">
    <source>
        <dbReference type="Proteomes" id="UP000008372"/>
    </source>
</evidence>
<evidence type="ECO:0000256" key="1">
    <source>
        <dbReference type="ARBA" id="ARBA00005211"/>
    </source>
</evidence>
<dbReference type="PANTHER" id="PTHR41534">
    <property type="entry name" value="BLR3401 PROTEIN"/>
    <property type="match status" value="1"/>
</dbReference>
<dbReference type="PANTHER" id="PTHR41534:SF2">
    <property type="entry name" value="3-PHENYLPROPIONATE_CINNAMIC ACID DIOXYGENASE SUBUNIT BETA"/>
    <property type="match status" value="1"/>
</dbReference>
<dbReference type="GO" id="GO:0051213">
    <property type="term" value="F:dioxygenase activity"/>
    <property type="evidence" value="ECO:0007669"/>
    <property type="project" value="UniProtKB-KW"/>
</dbReference>
<dbReference type="RefSeq" id="WP_008304477.1">
    <property type="nucleotide sequence ID" value="NZ_BAEK01000043.1"/>
</dbReference>
<dbReference type="SUPFAM" id="SSF54427">
    <property type="entry name" value="NTF2-like"/>
    <property type="match status" value="1"/>
</dbReference>
<keyword evidence="3" id="KW-0058">Aromatic hydrocarbons catabolism</keyword>
<sequence>MKLDTQLLADVSAFLNIEADMLDNKEYQQWLDLWIESGLYIVPVEHNATDYANTLNVAYDDHEMRLLRIKRLTSGNAISTQLSEKTVRTMSRFRILDDVDGVVRVRCAYCLYENNKNGLRCYPANLQFKLVRDGGSFKIAEKVVKIMKSSQHLTTVSYLF</sequence>
<accession>A0ABQ0I8K3</accession>